<name>A0ABP5K059_9ACTN</name>
<feature type="domain" description="IclR-ED" evidence="5">
    <location>
        <begin position="80"/>
        <end position="259"/>
    </location>
</feature>
<dbReference type="InterPro" id="IPR029016">
    <property type="entry name" value="GAF-like_dom_sf"/>
</dbReference>
<dbReference type="Gene3D" id="3.30.450.40">
    <property type="match status" value="1"/>
</dbReference>
<evidence type="ECO:0000313" key="7">
    <source>
        <dbReference type="Proteomes" id="UP001500575"/>
    </source>
</evidence>
<dbReference type="Gene3D" id="1.10.10.10">
    <property type="entry name" value="Winged helix-like DNA-binding domain superfamily/Winged helix DNA-binding domain"/>
    <property type="match status" value="1"/>
</dbReference>
<dbReference type="InterPro" id="IPR036390">
    <property type="entry name" value="WH_DNA-bd_sf"/>
</dbReference>
<dbReference type="SMART" id="SM00346">
    <property type="entry name" value="HTH_ICLR"/>
    <property type="match status" value="1"/>
</dbReference>
<dbReference type="RefSeq" id="WP_344303351.1">
    <property type="nucleotide sequence ID" value="NZ_BAAAQQ010000009.1"/>
</dbReference>
<dbReference type="SUPFAM" id="SSF55781">
    <property type="entry name" value="GAF domain-like"/>
    <property type="match status" value="1"/>
</dbReference>
<dbReference type="PROSITE" id="PS51078">
    <property type="entry name" value="ICLR_ED"/>
    <property type="match status" value="1"/>
</dbReference>
<dbReference type="EMBL" id="BAAAQQ010000009">
    <property type="protein sequence ID" value="GAA2122632.1"/>
    <property type="molecule type" value="Genomic_DNA"/>
</dbReference>
<comment type="caution">
    <text evidence="6">The sequence shown here is derived from an EMBL/GenBank/DDBJ whole genome shotgun (WGS) entry which is preliminary data.</text>
</comment>
<accession>A0ABP5K059</accession>
<dbReference type="InterPro" id="IPR036388">
    <property type="entry name" value="WH-like_DNA-bd_sf"/>
</dbReference>
<dbReference type="InterPro" id="IPR014757">
    <property type="entry name" value="Tscrpt_reg_IclR_C"/>
</dbReference>
<protein>
    <submittedName>
        <fullName evidence="6">IclR family transcriptional regulator</fullName>
    </submittedName>
</protein>
<evidence type="ECO:0000313" key="6">
    <source>
        <dbReference type="EMBL" id="GAA2122632.1"/>
    </source>
</evidence>
<dbReference type="Proteomes" id="UP001500575">
    <property type="component" value="Unassembled WGS sequence"/>
</dbReference>
<gene>
    <name evidence="6" type="ORF">GCM10009843_17900</name>
</gene>
<sequence>MTNDAPRLARPGTAGGTQSADRVADVLLLFAQADHPLGVSRIARELKMSKAVVHRILQSLTSRSLLQPVPGDNAYGIGPAATMLSHKAWSQMDLRTISSPILRKLRDRTRETTTLSVLVGNHRIYLDQFEGPQEVKMVVEIGPQFPLHSGASSRAILAFLPDSFTEAAVRQKRQLELDFDEAAYRAVLARTREDGYASSRNERNTGASSIAAPFFDPADNVMGSITSSGPMFRYGPEGHEDHVRLVQEAARAITAALRA</sequence>
<evidence type="ECO:0000256" key="2">
    <source>
        <dbReference type="ARBA" id="ARBA00023125"/>
    </source>
</evidence>
<dbReference type="PANTHER" id="PTHR30136:SF24">
    <property type="entry name" value="HTH-TYPE TRANSCRIPTIONAL REPRESSOR ALLR"/>
    <property type="match status" value="1"/>
</dbReference>
<dbReference type="InterPro" id="IPR050707">
    <property type="entry name" value="HTH_MetabolicPath_Reg"/>
</dbReference>
<feature type="domain" description="HTH iclR-type" evidence="4">
    <location>
        <begin position="17"/>
        <end position="79"/>
    </location>
</feature>
<evidence type="ECO:0000259" key="4">
    <source>
        <dbReference type="PROSITE" id="PS51077"/>
    </source>
</evidence>
<dbReference type="PANTHER" id="PTHR30136">
    <property type="entry name" value="HELIX-TURN-HELIX TRANSCRIPTIONAL REGULATOR, ICLR FAMILY"/>
    <property type="match status" value="1"/>
</dbReference>
<reference evidence="7" key="1">
    <citation type="journal article" date="2019" name="Int. J. Syst. Evol. Microbiol.">
        <title>The Global Catalogue of Microorganisms (GCM) 10K type strain sequencing project: providing services to taxonomists for standard genome sequencing and annotation.</title>
        <authorList>
            <consortium name="The Broad Institute Genomics Platform"/>
            <consortium name="The Broad Institute Genome Sequencing Center for Infectious Disease"/>
            <person name="Wu L."/>
            <person name="Ma J."/>
        </authorList>
    </citation>
    <scope>NUCLEOTIDE SEQUENCE [LARGE SCALE GENOMIC DNA]</scope>
    <source>
        <strain evidence="7">JCM 16021</strain>
    </source>
</reference>
<evidence type="ECO:0000259" key="5">
    <source>
        <dbReference type="PROSITE" id="PS51078"/>
    </source>
</evidence>
<keyword evidence="7" id="KW-1185">Reference proteome</keyword>
<evidence type="ECO:0000256" key="1">
    <source>
        <dbReference type="ARBA" id="ARBA00023015"/>
    </source>
</evidence>
<keyword evidence="1" id="KW-0805">Transcription regulation</keyword>
<dbReference type="Pfam" id="PF09339">
    <property type="entry name" value="HTH_IclR"/>
    <property type="match status" value="1"/>
</dbReference>
<proteinExistence type="predicted"/>
<dbReference type="Pfam" id="PF01614">
    <property type="entry name" value="IclR_C"/>
    <property type="match status" value="1"/>
</dbReference>
<organism evidence="6 7">
    <name type="scientific">Nocardioides bigeumensis</name>
    <dbReference type="NCBI Taxonomy" id="433657"/>
    <lineage>
        <taxon>Bacteria</taxon>
        <taxon>Bacillati</taxon>
        <taxon>Actinomycetota</taxon>
        <taxon>Actinomycetes</taxon>
        <taxon>Propionibacteriales</taxon>
        <taxon>Nocardioidaceae</taxon>
        <taxon>Nocardioides</taxon>
    </lineage>
</organism>
<keyword evidence="2" id="KW-0238">DNA-binding</keyword>
<dbReference type="InterPro" id="IPR005471">
    <property type="entry name" value="Tscrpt_reg_IclR_N"/>
</dbReference>
<keyword evidence="3" id="KW-0804">Transcription</keyword>
<dbReference type="PROSITE" id="PS51077">
    <property type="entry name" value="HTH_ICLR"/>
    <property type="match status" value="1"/>
</dbReference>
<evidence type="ECO:0000256" key="3">
    <source>
        <dbReference type="ARBA" id="ARBA00023163"/>
    </source>
</evidence>
<dbReference type="SUPFAM" id="SSF46785">
    <property type="entry name" value="Winged helix' DNA-binding domain"/>
    <property type="match status" value="1"/>
</dbReference>